<evidence type="ECO:0000313" key="1">
    <source>
        <dbReference type="EMBL" id="WGK68158.1"/>
    </source>
</evidence>
<evidence type="ECO:0000313" key="2">
    <source>
        <dbReference type="Proteomes" id="UP001228690"/>
    </source>
</evidence>
<proteinExistence type="predicted"/>
<dbReference type="RefSeq" id="WP_326926327.1">
    <property type="nucleotide sequence ID" value="NZ_CP123443.1"/>
</dbReference>
<reference evidence="1 2" key="1">
    <citation type="submission" date="2023-04" db="EMBL/GenBank/DDBJ databases">
        <title>Spirochaete genome identified in red abalone sample constitutes a novel genus.</title>
        <authorList>
            <person name="Sharma S.P."/>
            <person name="Purcell C.M."/>
            <person name="Hyde J.R."/>
            <person name="Severin A.J."/>
        </authorList>
    </citation>
    <scope>NUCLEOTIDE SEQUENCE [LARGE SCALE GENOMIC DNA]</scope>
    <source>
        <strain evidence="1 2">SP-2023</strain>
    </source>
</reference>
<sequence>MNGRIVSSIAGETIDTQTDMGVWPVYPSSINIMKEAGQILEIFMIATLGMKMSMKKSGPVFISFFSAKFRDFSPWHCYGGVRVLSAILVWNRFHVAAGYC</sequence>
<keyword evidence="2" id="KW-1185">Reference proteome</keyword>
<dbReference type="Proteomes" id="UP001228690">
    <property type="component" value="Chromosome"/>
</dbReference>
<protein>
    <submittedName>
        <fullName evidence="1">Uncharacterized protein</fullName>
    </submittedName>
</protein>
<dbReference type="EMBL" id="CP123443">
    <property type="protein sequence ID" value="WGK68158.1"/>
    <property type="molecule type" value="Genomic_DNA"/>
</dbReference>
<organism evidence="1 2">
    <name type="scientific">Candidatus Haliotispira prima</name>
    <dbReference type="NCBI Taxonomy" id="3034016"/>
    <lineage>
        <taxon>Bacteria</taxon>
        <taxon>Pseudomonadati</taxon>
        <taxon>Spirochaetota</taxon>
        <taxon>Spirochaetia</taxon>
        <taxon>Spirochaetales</taxon>
        <taxon>Spirochaetaceae</taxon>
        <taxon>Candidatus Haliotispira</taxon>
    </lineage>
</organism>
<name>A0ABY8MG16_9SPIO</name>
<gene>
    <name evidence="1" type="ORF">P0082_06635</name>
</gene>
<accession>A0ABY8MG16</accession>